<sequence length="117" mass="12949">MYGEPDRFPPLLDAEPAVPDAGIVVKAKVWRWKEDSGWHFATVPKAQSEQIRSKAAGAKRGWGSVPVRIRIGETEWETSLFPQGKTGTYLFALKASVRKAEGIEEGRVVTATVVLRK</sequence>
<protein>
    <submittedName>
        <fullName evidence="1">DUF1905 domain-containing protein</fullName>
    </submittedName>
</protein>
<dbReference type="AlphaFoldDB" id="A0A2S5TC53"/>
<dbReference type="OrthoDB" id="9808666at2"/>
<dbReference type="InterPro" id="IPR015018">
    <property type="entry name" value="DUF1905"/>
</dbReference>
<gene>
    <name evidence="1" type="ORF">C3942_17940</name>
</gene>
<evidence type="ECO:0000313" key="1">
    <source>
        <dbReference type="EMBL" id="PPE72427.1"/>
    </source>
</evidence>
<dbReference type="EMBL" id="PSNW01000012">
    <property type="protein sequence ID" value="PPE72427.1"/>
    <property type="molecule type" value="Genomic_DNA"/>
</dbReference>
<evidence type="ECO:0000313" key="2">
    <source>
        <dbReference type="Proteomes" id="UP000238220"/>
    </source>
</evidence>
<reference evidence="1 2" key="1">
    <citation type="submission" date="2018-02" db="EMBL/GenBank/DDBJ databases">
        <title>Genome sequencing of Solimonas sp. HR-BB.</title>
        <authorList>
            <person name="Lee Y."/>
            <person name="Jeon C.O."/>
        </authorList>
    </citation>
    <scope>NUCLEOTIDE SEQUENCE [LARGE SCALE GENOMIC DNA]</scope>
    <source>
        <strain evidence="1 2">HR-BB</strain>
    </source>
</reference>
<dbReference type="Gene3D" id="2.40.30.100">
    <property type="entry name" value="AF2212/PG0164-like"/>
    <property type="match status" value="1"/>
</dbReference>
<name>A0A2S5TC53_9GAMM</name>
<dbReference type="InterPro" id="IPR037079">
    <property type="entry name" value="AF2212/PG0164-like_sf"/>
</dbReference>
<keyword evidence="2" id="KW-1185">Reference proteome</keyword>
<accession>A0A2S5TC53</accession>
<proteinExistence type="predicted"/>
<dbReference type="Proteomes" id="UP000238220">
    <property type="component" value="Unassembled WGS sequence"/>
</dbReference>
<comment type="caution">
    <text evidence="1">The sequence shown here is derived from an EMBL/GenBank/DDBJ whole genome shotgun (WGS) entry which is preliminary data.</text>
</comment>
<dbReference type="Pfam" id="PF08922">
    <property type="entry name" value="DUF1905"/>
    <property type="match status" value="1"/>
</dbReference>
<organism evidence="1 2">
    <name type="scientific">Solimonas fluminis</name>
    <dbReference type="NCBI Taxonomy" id="2086571"/>
    <lineage>
        <taxon>Bacteria</taxon>
        <taxon>Pseudomonadati</taxon>
        <taxon>Pseudomonadota</taxon>
        <taxon>Gammaproteobacteria</taxon>
        <taxon>Nevskiales</taxon>
        <taxon>Nevskiaceae</taxon>
        <taxon>Solimonas</taxon>
    </lineage>
</organism>
<dbReference type="SUPFAM" id="SSF141694">
    <property type="entry name" value="AF2212/PG0164-like"/>
    <property type="match status" value="1"/>
</dbReference>